<comment type="caution">
    <text evidence="2">The sequence shown here is derived from an EMBL/GenBank/DDBJ whole genome shotgun (WGS) entry which is preliminary data.</text>
</comment>
<organism evidence="2 3">
    <name type="scientific">Popillia japonica</name>
    <name type="common">Japanese beetle</name>
    <dbReference type="NCBI Taxonomy" id="7064"/>
    <lineage>
        <taxon>Eukaryota</taxon>
        <taxon>Metazoa</taxon>
        <taxon>Ecdysozoa</taxon>
        <taxon>Arthropoda</taxon>
        <taxon>Hexapoda</taxon>
        <taxon>Insecta</taxon>
        <taxon>Pterygota</taxon>
        <taxon>Neoptera</taxon>
        <taxon>Endopterygota</taxon>
        <taxon>Coleoptera</taxon>
        <taxon>Polyphaga</taxon>
        <taxon>Scarabaeiformia</taxon>
        <taxon>Scarabaeidae</taxon>
        <taxon>Rutelinae</taxon>
        <taxon>Popillia</taxon>
    </lineage>
</organism>
<feature type="chain" id="PRO_5043867133" evidence="1">
    <location>
        <begin position="21"/>
        <end position="432"/>
    </location>
</feature>
<sequence>MLYKTLFLIIGSLLLTEVWTQNTTVTPLENTTQDENTTPKYYDLPVYSLHYNLSEAKISELAFELLIQEQFLSLLSTQDILTLLQKHRLIVSTKLLEINFQKLMAHGMEITTILHELIPHVPGKKYQNMMIIADNFNIDFLKYQEYFMEQDEKNLLILFSSGNYTKETIAATLDVMNMTESEVVEIITRISLEHMVSLPTRSIATQYQEQLEDLLTKQTLEIGDIKMYESFDSMLNTFQDLVNSEAFWTTAVAPTSLVSALNASLFTQQYGSYVTPYLINIQSQVVEIVDSITSNNTLTELTVAKDLASHFSMKYNPKRVKECYCFGIDNVTGLSVCVPNNITLTQNLIIIENDGCSHNYGSPLICQKQLYGILTMWDEDRLAYQTFSHKENEEVPNVMPPLVEVNPNSGNARDLWVPVYLLFIIHVIVINS</sequence>
<keyword evidence="1" id="KW-0732">Signal</keyword>
<evidence type="ECO:0000313" key="2">
    <source>
        <dbReference type="EMBL" id="KAK9693334.1"/>
    </source>
</evidence>
<dbReference type="Proteomes" id="UP001458880">
    <property type="component" value="Unassembled WGS sequence"/>
</dbReference>
<proteinExistence type="predicted"/>
<accession>A0AAW1IUG0</accession>
<reference evidence="2 3" key="1">
    <citation type="journal article" date="2024" name="BMC Genomics">
        <title>De novo assembly and annotation of Popillia japonica's genome with initial clues to its potential as an invasive pest.</title>
        <authorList>
            <person name="Cucini C."/>
            <person name="Boschi S."/>
            <person name="Funari R."/>
            <person name="Cardaioli E."/>
            <person name="Iannotti N."/>
            <person name="Marturano G."/>
            <person name="Paoli F."/>
            <person name="Bruttini M."/>
            <person name="Carapelli A."/>
            <person name="Frati F."/>
            <person name="Nardi F."/>
        </authorList>
    </citation>
    <scope>NUCLEOTIDE SEQUENCE [LARGE SCALE GENOMIC DNA]</scope>
    <source>
        <strain evidence="2">DMR45628</strain>
    </source>
</reference>
<keyword evidence="3" id="KW-1185">Reference proteome</keyword>
<protein>
    <submittedName>
        <fullName evidence="2">Uncharacterized protein</fullName>
    </submittedName>
</protein>
<name>A0AAW1IUG0_POPJA</name>
<dbReference type="EMBL" id="JASPKY010000545">
    <property type="protein sequence ID" value="KAK9693334.1"/>
    <property type="molecule type" value="Genomic_DNA"/>
</dbReference>
<feature type="signal peptide" evidence="1">
    <location>
        <begin position="1"/>
        <end position="20"/>
    </location>
</feature>
<gene>
    <name evidence="2" type="ORF">QE152_g34270</name>
</gene>
<evidence type="ECO:0000256" key="1">
    <source>
        <dbReference type="SAM" id="SignalP"/>
    </source>
</evidence>
<evidence type="ECO:0000313" key="3">
    <source>
        <dbReference type="Proteomes" id="UP001458880"/>
    </source>
</evidence>
<dbReference type="AlphaFoldDB" id="A0AAW1IUG0"/>